<evidence type="ECO:0000256" key="2">
    <source>
        <dbReference type="ARBA" id="ARBA00022487"/>
    </source>
</evidence>
<dbReference type="Proteomes" id="UP000185479">
    <property type="component" value="Chromosome"/>
</dbReference>
<dbReference type="Gene3D" id="3.40.50.1820">
    <property type="entry name" value="alpha/beta hydrolase"/>
    <property type="match status" value="1"/>
</dbReference>
<keyword evidence="3" id="KW-0378">Hydrolase</keyword>
<proteinExistence type="inferred from homology"/>
<accession>A0A1L7CPI3</accession>
<evidence type="ECO:0000313" key="9">
    <source>
        <dbReference type="Proteomes" id="UP000315353"/>
    </source>
</evidence>
<evidence type="ECO:0000313" key="6">
    <source>
        <dbReference type="EMBL" id="APT87762.1"/>
    </source>
</evidence>
<reference evidence="6 8" key="1">
    <citation type="submission" date="2014-08" db="EMBL/GenBank/DDBJ databases">
        <title>Complete genome sequence of Corynebacterium flavescens OJ8(T)(=DSM 20296(T)), isolated from cheese.</title>
        <authorList>
            <person name="Ruckert C."/>
            <person name="Albersmeier A."/>
            <person name="Winkler A."/>
            <person name="Kalinowski J."/>
        </authorList>
    </citation>
    <scope>NUCLEOTIDE SEQUENCE [LARGE SCALE GENOMIC DNA]</scope>
    <source>
        <strain evidence="6 8">OJ8</strain>
    </source>
</reference>
<sequence length="309" mass="32257">MRKTLTVVAVLAVLAVIGVGVTQFLESQDGIDGGTGGGQPGESDTAAPPAQPDWCPRVEVISAPGTWESAADDDPLNPTANPHSFMLSVSNPLKEAYAPEDVKVWTLPYTAQFKNINAQQEMSYDDSRNEGTARLETELRDTHASCPATQFLLTGFSQGAVIVGDVADKIGGGTGAIPADNVAGVAIVADGRRENGVGINPGFDLGGVGAEIALQPVSGLVQGIVPGATMRGPREFGFGSLADRTYQICAPNDSICDAPRDALNGLDRARGLIEANGVHAMYASNTGVIADTTANQWLVDWARQKIDQI</sequence>
<keyword evidence="8" id="KW-1185">Reference proteome</keyword>
<evidence type="ECO:0000256" key="5">
    <source>
        <dbReference type="SAM" id="MobiDB-lite"/>
    </source>
</evidence>
<dbReference type="SUPFAM" id="SSF53474">
    <property type="entry name" value="alpha/beta-Hydrolases"/>
    <property type="match status" value="1"/>
</dbReference>
<protein>
    <submittedName>
        <fullName evidence="6">Carbohydrate esterase</fullName>
    </submittedName>
</protein>
<dbReference type="KEGG" id="cfc:CFLV_11790"/>
<dbReference type="OrthoDB" id="4423762at2"/>
<dbReference type="Pfam" id="PF01083">
    <property type="entry name" value="Cutinase"/>
    <property type="match status" value="1"/>
</dbReference>
<evidence type="ECO:0000313" key="7">
    <source>
        <dbReference type="EMBL" id="GEB98655.1"/>
    </source>
</evidence>
<reference evidence="7 9" key="2">
    <citation type="submission" date="2019-06" db="EMBL/GenBank/DDBJ databases">
        <title>Whole genome shotgun sequence of Corynebacterium flavescens NBRC 14136.</title>
        <authorList>
            <person name="Hosoyama A."/>
            <person name="Uohara A."/>
            <person name="Ohji S."/>
            <person name="Ichikawa N."/>
        </authorList>
    </citation>
    <scope>NUCLEOTIDE SEQUENCE [LARGE SCALE GENOMIC DNA]</scope>
    <source>
        <strain evidence="7 9">NBRC 14136</strain>
    </source>
</reference>
<dbReference type="STRING" id="28028.CFLV_11790"/>
<dbReference type="PANTHER" id="PTHR33630">
    <property type="entry name" value="CUTINASE RV1984C-RELATED-RELATED"/>
    <property type="match status" value="1"/>
</dbReference>
<dbReference type="InterPro" id="IPR029058">
    <property type="entry name" value="AB_hydrolase_fold"/>
</dbReference>
<keyword evidence="2" id="KW-0719">Serine esterase</keyword>
<evidence type="ECO:0000256" key="3">
    <source>
        <dbReference type="ARBA" id="ARBA00022801"/>
    </source>
</evidence>
<dbReference type="AlphaFoldDB" id="A0A1L7CPI3"/>
<dbReference type="GO" id="GO:0052689">
    <property type="term" value="F:carboxylic ester hydrolase activity"/>
    <property type="evidence" value="ECO:0007669"/>
    <property type="project" value="UniProtKB-KW"/>
</dbReference>
<keyword evidence="4" id="KW-1015">Disulfide bond</keyword>
<dbReference type="InterPro" id="IPR000675">
    <property type="entry name" value="Cutinase/axe"/>
</dbReference>
<dbReference type="SMART" id="SM01110">
    <property type="entry name" value="Cutinase"/>
    <property type="match status" value="1"/>
</dbReference>
<dbReference type="PANTHER" id="PTHR33630:SF9">
    <property type="entry name" value="CUTINASE 4"/>
    <property type="match status" value="1"/>
</dbReference>
<dbReference type="GeneID" id="82881351"/>
<evidence type="ECO:0000256" key="1">
    <source>
        <dbReference type="ARBA" id="ARBA00007534"/>
    </source>
</evidence>
<feature type="region of interest" description="Disordered" evidence="5">
    <location>
        <begin position="27"/>
        <end position="53"/>
    </location>
</feature>
<name>A0A1L7CPI3_CORFL</name>
<dbReference type="EMBL" id="CP009246">
    <property type="protein sequence ID" value="APT87762.1"/>
    <property type="molecule type" value="Genomic_DNA"/>
</dbReference>
<feature type="compositionally biased region" description="Gly residues" evidence="5">
    <location>
        <begin position="31"/>
        <end position="40"/>
    </location>
</feature>
<dbReference type="RefSeq" id="WP_075730684.1">
    <property type="nucleotide sequence ID" value="NZ_BJNB01000044.1"/>
</dbReference>
<evidence type="ECO:0000256" key="4">
    <source>
        <dbReference type="ARBA" id="ARBA00023157"/>
    </source>
</evidence>
<gene>
    <name evidence="7" type="ORF">CFL01nite_21500</name>
    <name evidence="6" type="ORF">CFLV_11790</name>
</gene>
<comment type="similarity">
    <text evidence="1">Belongs to the cutinase family.</text>
</comment>
<dbReference type="EMBL" id="BJNB01000044">
    <property type="protein sequence ID" value="GEB98655.1"/>
    <property type="molecule type" value="Genomic_DNA"/>
</dbReference>
<evidence type="ECO:0000313" key="8">
    <source>
        <dbReference type="Proteomes" id="UP000185479"/>
    </source>
</evidence>
<dbReference type="Proteomes" id="UP000315353">
    <property type="component" value="Unassembled WGS sequence"/>
</dbReference>
<organism evidence="6 8">
    <name type="scientific">Corynebacterium flavescens</name>
    <dbReference type="NCBI Taxonomy" id="28028"/>
    <lineage>
        <taxon>Bacteria</taxon>
        <taxon>Bacillati</taxon>
        <taxon>Actinomycetota</taxon>
        <taxon>Actinomycetes</taxon>
        <taxon>Mycobacteriales</taxon>
        <taxon>Corynebacteriaceae</taxon>
        <taxon>Corynebacterium</taxon>
    </lineage>
</organism>